<dbReference type="SMART" id="SM00382">
    <property type="entry name" value="AAA"/>
    <property type="match status" value="1"/>
</dbReference>
<evidence type="ECO:0000256" key="7">
    <source>
        <dbReference type="ARBA" id="ARBA00022840"/>
    </source>
</evidence>
<dbReference type="GO" id="GO:0005886">
    <property type="term" value="C:plasma membrane"/>
    <property type="evidence" value="ECO:0007669"/>
    <property type="project" value="UniProtKB-ARBA"/>
</dbReference>
<name>A0A7X0PHH2_9BURK</name>
<keyword evidence="10" id="KW-0472">Membrane</keyword>
<dbReference type="CDD" id="cd03258">
    <property type="entry name" value="ABC_MetN_methionine_transporter"/>
    <property type="match status" value="1"/>
</dbReference>
<keyword evidence="8" id="KW-1278">Translocase</keyword>
<dbReference type="InterPro" id="IPR041701">
    <property type="entry name" value="MetN_ABC"/>
</dbReference>
<evidence type="ECO:0000256" key="9">
    <source>
        <dbReference type="ARBA" id="ARBA00022970"/>
    </source>
</evidence>
<dbReference type="InterPro" id="IPR003593">
    <property type="entry name" value="AAA+_ATPase"/>
</dbReference>
<evidence type="ECO:0000256" key="2">
    <source>
        <dbReference type="ARBA" id="ARBA00005417"/>
    </source>
</evidence>
<keyword evidence="6" id="KW-0547">Nucleotide-binding</keyword>
<dbReference type="Gene3D" id="3.40.50.300">
    <property type="entry name" value="P-loop containing nucleotide triphosphate hydrolases"/>
    <property type="match status" value="1"/>
</dbReference>
<gene>
    <name evidence="12" type="ORF">HNP48_004225</name>
</gene>
<dbReference type="Gene3D" id="3.30.70.260">
    <property type="match status" value="1"/>
</dbReference>
<proteinExistence type="inferred from homology"/>
<evidence type="ECO:0000256" key="4">
    <source>
        <dbReference type="ARBA" id="ARBA00022448"/>
    </source>
</evidence>
<protein>
    <recommendedName>
        <fullName evidence="3">Cell division ATP-binding protein FtsE</fullName>
    </recommendedName>
</protein>
<dbReference type="GO" id="GO:0005524">
    <property type="term" value="F:ATP binding"/>
    <property type="evidence" value="ECO:0007669"/>
    <property type="project" value="UniProtKB-KW"/>
</dbReference>
<dbReference type="Proteomes" id="UP000575083">
    <property type="component" value="Unassembled WGS sequence"/>
</dbReference>
<evidence type="ECO:0000256" key="5">
    <source>
        <dbReference type="ARBA" id="ARBA00022475"/>
    </source>
</evidence>
<dbReference type="InterPro" id="IPR003439">
    <property type="entry name" value="ABC_transporter-like_ATP-bd"/>
</dbReference>
<dbReference type="PROSITE" id="PS50893">
    <property type="entry name" value="ABC_TRANSPORTER_2"/>
    <property type="match status" value="1"/>
</dbReference>
<dbReference type="InterPro" id="IPR018449">
    <property type="entry name" value="NIL_domain"/>
</dbReference>
<dbReference type="GO" id="GO:0016887">
    <property type="term" value="F:ATP hydrolysis activity"/>
    <property type="evidence" value="ECO:0007669"/>
    <property type="project" value="InterPro"/>
</dbReference>
<reference evidence="12 13" key="1">
    <citation type="submission" date="2020-08" db="EMBL/GenBank/DDBJ databases">
        <title>Functional genomics of gut bacteria from endangered species of beetles.</title>
        <authorList>
            <person name="Carlos-Shanley C."/>
        </authorList>
    </citation>
    <scope>NUCLEOTIDE SEQUENCE [LARGE SCALE GENOMIC DNA]</scope>
    <source>
        <strain evidence="12 13">S00198</strain>
    </source>
</reference>
<dbReference type="GO" id="GO:0006865">
    <property type="term" value="P:amino acid transport"/>
    <property type="evidence" value="ECO:0007669"/>
    <property type="project" value="UniProtKB-KW"/>
</dbReference>
<evidence type="ECO:0000313" key="12">
    <source>
        <dbReference type="EMBL" id="MBB6561531.1"/>
    </source>
</evidence>
<dbReference type="SMART" id="SM00930">
    <property type="entry name" value="NIL"/>
    <property type="match status" value="1"/>
</dbReference>
<comment type="similarity">
    <text evidence="2">Belongs to the ABC transporter superfamily.</text>
</comment>
<dbReference type="PANTHER" id="PTHR43166">
    <property type="entry name" value="AMINO ACID IMPORT ATP-BINDING PROTEIN"/>
    <property type="match status" value="1"/>
</dbReference>
<dbReference type="InterPro" id="IPR045865">
    <property type="entry name" value="ACT-like_dom_sf"/>
</dbReference>
<dbReference type="AlphaFoldDB" id="A0A7X0PHH2"/>
<dbReference type="SUPFAM" id="SSF55021">
    <property type="entry name" value="ACT-like"/>
    <property type="match status" value="1"/>
</dbReference>
<dbReference type="InterPro" id="IPR017871">
    <property type="entry name" value="ABC_transporter-like_CS"/>
</dbReference>
<dbReference type="Pfam" id="PF00005">
    <property type="entry name" value="ABC_tran"/>
    <property type="match status" value="1"/>
</dbReference>
<evidence type="ECO:0000256" key="10">
    <source>
        <dbReference type="ARBA" id="ARBA00023136"/>
    </source>
</evidence>
<keyword evidence="7 12" id="KW-0067">ATP-binding</keyword>
<comment type="caution">
    <text evidence="12">The sequence shown here is derived from an EMBL/GenBank/DDBJ whole genome shotgun (WGS) entry which is preliminary data.</text>
</comment>
<dbReference type="FunFam" id="3.40.50.300:FF:000056">
    <property type="entry name" value="Cell division ATP-binding protein FtsE"/>
    <property type="match status" value="1"/>
</dbReference>
<keyword evidence="13" id="KW-1185">Reference proteome</keyword>
<dbReference type="PANTHER" id="PTHR43166:SF30">
    <property type="entry name" value="METHIONINE IMPORT ATP-BINDING PROTEIN METN"/>
    <property type="match status" value="1"/>
</dbReference>
<dbReference type="InterPro" id="IPR050086">
    <property type="entry name" value="MetN_ABC_transporter-like"/>
</dbReference>
<comment type="function">
    <text evidence="1">Part of the ABC transporter FtsEX involved in cellular division. Important for assembly or stability of the septal ring.</text>
</comment>
<dbReference type="EMBL" id="JACHLK010000009">
    <property type="protein sequence ID" value="MBB6561531.1"/>
    <property type="molecule type" value="Genomic_DNA"/>
</dbReference>
<keyword evidence="5" id="KW-1003">Cell membrane</keyword>
<dbReference type="InterPro" id="IPR027417">
    <property type="entry name" value="P-loop_NTPase"/>
</dbReference>
<sequence length="351" mass="38112">MIDLRGITQIYPGPQGPVEALKGIDLHIQTGEVFGIIGRSGAGKSSLVRVINLLNRPTQGEVIVNGRDLTKLNDAQLREARRDIGMVFQHFNLLSSRTVFDNAALPLELAGMDKAAIRERVNPLLELVGLSALANRYPAQISGGQKQRVGIARALASRPKVLLSDEATSALDPETTRSILDLLRQVNRELGLTVVLITHQMQVIKQIADRVAVIEAGRIVEQGRVLDVFTRPEQAITKSLIDEILPQELPASVLDHVRKLTGQLATTAPGNAGRLLRLSYSGDSAYQPILSQLIREFGVDMSILHGQVDEIQDETFGSLAVYASGEPARLRGAVEHLRAGGVAVEEVMIET</sequence>
<evidence type="ECO:0000256" key="1">
    <source>
        <dbReference type="ARBA" id="ARBA00002579"/>
    </source>
</evidence>
<dbReference type="PROSITE" id="PS00211">
    <property type="entry name" value="ABC_TRANSPORTER_1"/>
    <property type="match status" value="1"/>
</dbReference>
<organism evidence="12 13">
    <name type="scientific">Acidovorax soli</name>
    <dbReference type="NCBI Taxonomy" id="592050"/>
    <lineage>
        <taxon>Bacteria</taxon>
        <taxon>Pseudomonadati</taxon>
        <taxon>Pseudomonadota</taxon>
        <taxon>Betaproteobacteria</taxon>
        <taxon>Burkholderiales</taxon>
        <taxon>Comamonadaceae</taxon>
        <taxon>Acidovorax</taxon>
    </lineage>
</organism>
<keyword evidence="4" id="KW-0813">Transport</keyword>
<accession>A0A7X0PHH2</accession>
<evidence type="ECO:0000256" key="3">
    <source>
        <dbReference type="ARBA" id="ARBA00020019"/>
    </source>
</evidence>
<evidence type="ECO:0000259" key="11">
    <source>
        <dbReference type="PROSITE" id="PS50893"/>
    </source>
</evidence>
<evidence type="ECO:0000256" key="8">
    <source>
        <dbReference type="ARBA" id="ARBA00022967"/>
    </source>
</evidence>
<dbReference type="SUPFAM" id="SSF52540">
    <property type="entry name" value="P-loop containing nucleoside triphosphate hydrolases"/>
    <property type="match status" value="1"/>
</dbReference>
<dbReference type="Pfam" id="PF09383">
    <property type="entry name" value="NIL"/>
    <property type="match status" value="1"/>
</dbReference>
<dbReference type="RefSeq" id="WP_184860669.1">
    <property type="nucleotide sequence ID" value="NZ_JACHLK010000009.1"/>
</dbReference>
<evidence type="ECO:0000313" key="13">
    <source>
        <dbReference type="Proteomes" id="UP000575083"/>
    </source>
</evidence>
<keyword evidence="9" id="KW-0029">Amino-acid transport</keyword>
<feature type="domain" description="ABC transporter" evidence="11">
    <location>
        <begin position="2"/>
        <end position="241"/>
    </location>
</feature>
<evidence type="ECO:0000256" key="6">
    <source>
        <dbReference type="ARBA" id="ARBA00022741"/>
    </source>
</evidence>